<evidence type="ECO:0000313" key="2">
    <source>
        <dbReference type="Proteomes" id="UP000887116"/>
    </source>
</evidence>
<dbReference type="EMBL" id="BMAO01014330">
    <property type="protein sequence ID" value="GFQ94254.1"/>
    <property type="molecule type" value="Genomic_DNA"/>
</dbReference>
<dbReference type="Proteomes" id="UP000887116">
    <property type="component" value="Unassembled WGS sequence"/>
</dbReference>
<protein>
    <submittedName>
        <fullName evidence="1">Uncharacterized protein</fullName>
    </submittedName>
</protein>
<proteinExistence type="predicted"/>
<comment type="caution">
    <text evidence="1">The sequence shown here is derived from an EMBL/GenBank/DDBJ whole genome shotgun (WGS) entry which is preliminary data.</text>
</comment>
<sequence length="109" mass="12843">MDILENTMLPYARNFFGHGFNFQKDNDPRPRSKHVHRAGFPAIIEPSLAGRANFQTLTRGYRSSWSVVLKEKKCKECHEKFFQLEEEWEICLSFFKTLLNSIMCTKSCY</sequence>
<keyword evidence="2" id="KW-1185">Reference proteome</keyword>
<organism evidence="1 2">
    <name type="scientific">Trichonephila clavata</name>
    <name type="common">Joro spider</name>
    <name type="synonym">Nephila clavata</name>
    <dbReference type="NCBI Taxonomy" id="2740835"/>
    <lineage>
        <taxon>Eukaryota</taxon>
        <taxon>Metazoa</taxon>
        <taxon>Ecdysozoa</taxon>
        <taxon>Arthropoda</taxon>
        <taxon>Chelicerata</taxon>
        <taxon>Arachnida</taxon>
        <taxon>Araneae</taxon>
        <taxon>Araneomorphae</taxon>
        <taxon>Entelegynae</taxon>
        <taxon>Araneoidea</taxon>
        <taxon>Nephilidae</taxon>
        <taxon>Trichonephila</taxon>
    </lineage>
</organism>
<accession>A0A8X6HWV6</accession>
<reference evidence="1" key="1">
    <citation type="submission" date="2020-07" db="EMBL/GenBank/DDBJ databases">
        <title>Multicomponent nature underlies the extraordinary mechanical properties of spider dragline silk.</title>
        <authorList>
            <person name="Kono N."/>
            <person name="Nakamura H."/>
            <person name="Mori M."/>
            <person name="Yoshida Y."/>
            <person name="Ohtoshi R."/>
            <person name="Malay A.D."/>
            <person name="Moran D.A.P."/>
            <person name="Tomita M."/>
            <person name="Numata K."/>
            <person name="Arakawa K."/>
        </authorList>
    </citation>
    <scope>NUCLEOTIDE SEQUENCE</scope>
</reference>
<name>A0A8X6HWV6_TRICU</name>
<evidence type="ECO:0000313" key="1">
    <source>
        <dbReference type="EMBL" id="GFQ94254.1"/>
    </source>
</evidence>
<dbReference type="AlphaFoldDB" id="A0A8X6HWV6"/>
<gene>
    <name evidence="1" type="ORF">TNCT_580281</name>
</gene>